<evidence type="ECO:0008006" key="5">
    <source>
        <dbReference type="Google" id="ProtNLM"/>
    </source>
</evidence>
<feature type="transmembrane region" description="Helical" evidence="2">
    <location>
        <begin position="32"/>
        <end position="51"/>
    </location>
</feature>
<dbReference type="Proteomes" id="UP000679284">
    <property type="component" value="Chromosome"/>
</dbReference>
<keyword evidence="2" id="KW-0472">Membrane</keyword>
<dbReference type="Gene3D" id="1.20.120.20">
    <property type="entry name" value="Apolipoprotein"/>
    <property type="match status" value="1"/>
</dbReference>
<gene>
    <name evidence="3" type="ORF">GR316_04295</name>
</gene>
<evidence type="ECO:0000313" key="3">
    <source>
        <dbReference type="EMBL" id="QUS35557.1"/>
    </source>
</evidence>
<accession>A0A8J8MSB6</accession>
<organism evidence="3 4">
    <name type="scientific">Falsirhodobacter algicola</name>
    <dbReference type="NCBI Taxonomy" id="2692330"/>
    <lineage>
        <taxon>Bacteria</taxon>
        <taxon>Pseudomonadati</taxon>
        <taxon>Pseudomonadota</taxon>
        <taxon>Alphaproteobacteria</taxon>
        <taxon>Rhodobacterales</taxon>
        <taxon>Paracoccaceae</taxon>
        <taxon>Falsirhodobacter</taxon>
    </lineage>
</organism>
<evidence type="ECO:0000256" key="2">
    <source>
        <dbReference type="SAM" id="Phobius"/>
    </source>
</evidence>
<evidence type="ECO:0000313" key="4">
    <source>
        <dbReference type="Proteomes" id="UP000679284"/>
    </source>
</evidence>
<sequence length="684" mass="74056">MLHDVTFAMGVAIKERIIALAELLTKSESSPGLIAAGLILTAFVLGTWYFCRTYRQLGAIRYFDRLIRAHDSIETFASRYDDFKHSLKEDYKRPGPREALWEAWDEFSETVVPDDIDGPLRLRNSIRPASFLNIEDLGFGSAIFRIVPNTLVSTGLFLTFLGLVAALHEFSENMSEGSMDGAMQGFMQIASAKFTMSLVGLFCSILFAYLLRARQNKLDYALHRLCTGIERRLVFVSLEDISFRQLRAVEEQKAHLQEIGMNLIAQLKEPLDALPGAITSAISTEMKPIFEKVGTLGTSNMEGLVGDLSQQLSHSVGNALTRASESLGDATERIGLMIDRMGSTNTQAGDSLRDALDQMSRAMSEMRSEVAASGRTASEAMNEGAERLLSVMNDTLRGIRDNTGQGAEAMRTAAGEMLRAAEGFRDTLESASQESATAAQQRMARSADQAGQAISDAGKTLLESFNQTSSDIARLGTEMGGVIGKELLLRLEEVGNHLSDMADAVQRGASGAQSAAQGMNTSADAIHGASEGFRNASQSLASAAEPIRASHARIETTLRRVGDLVETVSETLMQNSAAVAENASHVLESAQVALGNEREGIRRSLEATRAAMAQLSNEAEKLDHIDEMLGRALTQYNAQLEAALGTAQDHVSQMRDAMAPGLDTLRSVVEQAETFLPSQARGRA</sequence>
<evidence type="ECO:0000256" key="1">
    <source>
        <dbReference type="SAM" id="Coils"/>
    </source>
</evidence>
<keyword evidence="1" id="KW-0175">Coiled coil</keyword>
<dbReference type="EMBL" id="CP047289">
    <property type="protein sequence ID" value="QUS35557.1"/>
    <property type="molecule type" value="Genomic_DNA"/>
</dbReference>
<protein>
    <recommendedName>
        <fullName evidence="5">MotA/TolQ/ExbB proton channel domain-containing protein</fullName>
    </recommendedName>
</protein>
<reference evidence="3" key="1">
    <citation type="submission" date="2020-01" db="EMBL/GenBank/DDBJ databases">
        <authorList>
            <person name="Yang Y."/>
            <person name="Kwon Y.M."/>
        </authorList>
    </citation>
    <scope>NUCLEOTIDE SEQUENCE</scope>
    <source>
        <strain evidence="3">PG104</strain>
    </source>
</reference>
<feature type="transmembrane region" description="Helical" evidence="2">
    <location>
        <begin position="146"/>
        <end position="167"/>
    </location>
</feature>
<dbReference type="AlphaFoldDB" id="A0A8J8MSB6"/>
<dbReference type="KEGG" id="fap:GR316_04295"/>
<feature type="transmembrane region" description="Helical" evidence="2">
    <location>
        <begin position="187"/>
        <end position="211"/>
    </location>
</feature>
<feature type="coiled-coil region" evidence="1">
    <location>
        <begin position="598"/>
        <end position="625"/>
    </location>
</feature>
<dbReference type="RefSeq" id="WP_211784805.1">
    <property type="nucleotide sequence ID" value="NZ_CP047289.1"/>
</dbReference>
<keyword evidence="2" id="KW-1133">Transmembrane helix</keyword>
<proteinExistence type="predicted"/>
<name>A0A8J8MSB6_9RHOB</name>
<keyword evidence="4" id="KW-1185">Reference proteome</keyword>
<keyword evidence="2" id="KW-0812">Transmembrane</keyword>